<dbReference type="OrthoDB" id="9798929at2"/>
<keyword evidence="5" id="KW-1185">Reference proteome</keyword>
<dbReference type="InterPro" id="IPR044946">
    <property type="entry name" value="Restrct_endonuc_typeI_TRD_sf"/>
</dbReference>
<dbReference type="InterPro" id="IPR052021">
    <property type="entry name" value="Type-I_RS_S_subunit"/>
</dbReference>
<dbReference type="REBASE" id="621516">
    <property type="entry name" value="S.CcoAX7ORF60450P"/>
</dbReference>
<dbReference type="Gene3D" id="3.90.220.20">
    <property type="entry name" value="DNA methylase specificity domains"/>
    <property type="match status" value="2"/>
</dbReference>
<dbReference type="GO" id="GO:0009307">
    <property type="term" value="P:DNA restriction-modification system"/>
    <property type="evidence" value="ECO:0007669"/>
    <property type="project" value="UniProtKB-KW"/>
</dbReference>
<dbReference type="PANTHER" id="PTHR30408">
    <property type="entry name" value="TYPE-1 RESTRICTION ENZYME ECOKI SPECIFICITY PROTEIN"/>
    <property type="match status" value="1"/>
</dbReference>
<evidence type="ECO:0000313" key="4">
    <source>
        <dbReference type="EMBL" id="BDI33995.1"/>
    </source>
</evidence>
<dbReference type="PANTHER" id="PTHR30408:SF13">
    <property type="entry name" value="TYPE I RESTRICTION ENZYME HINDI SPECIFICITY SUBUNIT"/>
    <property type="match status" value="1"/>
</dbReference>
<gene>
    <name evidence="4" type="ORF">CCAX7_60460</name>
</gene>
<evidence type="ECO:0000256" key="2">
    <source>
        <dbReference type="ARBA" id="ARBA00022747"/>
    </source>
</evidence>
<dbReference type="InterPro" id="IPR000055">
    <property type="entry name" value="Restrct_endonuc_typeI_TRD"/>
</dbReference>
<evidence type="ECO:0000313" key="5">
    <source>
        <dbReference type="Proteomes" id="UP000287394"/>
    </source>
</evidence>
<dbReference type="KEGG" id="ccot:CCAX7_60460"/>
<dbReference type="EMBL" id="AP025739">
    <property type="protein sequence ID" value="BDI33995.1"/>
    <property type="molecule type" value="Genomic_DNA"/>
</dbReference>
<keyword evidence="2" id="KW-0680">Restriction system</keyword>
<evidence type="ECO:0000256" key="3">
    <source>
        <dbReference type="ARBA" id="ARBA00023125"/>
    </source>
</evidence>
<dbReference type="Proteomes" id="UP000287394">
    <property type="component" value="Chromosome"/>
</dbReference>
<dbReference type="RefSeq" id="WP_119321550.1">
    <property type="nucleotide sequence ID" value="NZ_AP025739.1"/>
</dbReference>
<keyword evidence="3" id="KW-0238">DNA-binding</keyword>
<dbReference type="SUPFAM" id="SSF116734">
    <property type="entry name" value="DNA methylase specificity domain"/>
    <property type="match status" value="2"/>
</dbReference>
<name>A0A402CVZ8_9BACT</name>
<organism evidence="4 5">
    <name type="scientific">Capsulimonas corticalis</name>
    <dbReference type="NCBI Taxonomy" id="2219043"/>
    <lineage>
        <taxon>Bacteria</taxon>
        <taxon>Bacillati</taxon>
        <taxon>Armatimonadota</taxon>
        <taxon>Armatimonadia</taxon>
        <taxon>Capsulimonadales</taxon>
        <taxon>Capsulimonadaceae</taxon>
        <taxon>Capsulimonas</taxon>
    </lineage>
</organism>
<reference evidence="4 5" key="1">
    <citation type="journal article" date="2019" name="Int. J. Syst. Evol. Microbiol.">
        <title>Capsulimonas corticalis gen. nov., sp. nov., an aerobic capsulated bacterium, of a novel bacterial order, Capsulimonadales ord. nov., of the class Armatimonadia of the phylum Armatimonadetes.</title>
        <authorList>
            <person name="Li J."/>
            <person name="Kudo C."/>
            <person name="Tonouchi A."/>
        </authorList>
    </citation>
    <scope>NUCLEOTIDE SEQUENCE [LARGE SCALE GENOMIC DNA]</scope>
    <source>
        <strain evidence="4 5">AX-7</strain>
    </source>
</reference>
<dbReference type="GO" id="GO:0003677">
    <property type="term" value="F:DNA binding"/>
    <property type="evidence" value="ECO:0007669"/>
    <property type="project" value="UniProtKB-KW"/>
</dbReference>
<accession>A0A402CVZ8</accession>
<proteinExistence type="inferred from homology"/>
<sequence>MILSRWQTEKLGTLVSFKTGKLDSNAATSHGAYPFFTCSRETYRTDTFSFDTECVLLAGNNANGIYPIKFFKGKFDAYQRTYVIQSLNTERLNNRFLYYALQFQLDHLRRISTGSATKFLTLTILNDLSIPLPPIKTQQKISAFISAYDDLIENNTNRIRILEDALRIFYHKRIAKEIASSSQINVPDGWNIKSLGEIAYESRRSINISQIDPNTAYVGLEHIPRRSIALYDWGSAKDVQSMKLRFDKGDILFGKIRPYFHKVSIAPIAGVCSSDAIVIKPKKPEHYALTLCCVSSDEFILEATQTSQGTKMPRANWDVLKKFPVVVPSQPSLSRFNNIIMDFVAQIENLSMKNRLLRQTRDLVIPKLILREIDVSDLEIVMGELN</sequence>
<dbReference type="AlphaFoldDB" id="A0A402CVZ8"/>
<comment type="similarity">
    <text evidence="1">Belongs to the type-I restriction system S methylase family.</text>
</comment>
<protein>
    <submittedName>
        <fullName evidence="4">Type I restriction-modification enzyme, S subunit</fullName>
    </submittedName>
</protein>
<evidence type="ECO:0000256" key="1">
    <source>
        <dbReference type="ARBA" id="ARBA00010923"/>
    </source>
</evidence>
<dbReference type="Pfam" id="PF01420">
    <property type="entry name" value="Methylase_S"/>
    <property type="match status" value="2"/>
</dbReference>